<evidence type="ECO:0000256" key="1">
    <source>
        <dbReference type="SAM" id="MobiDB-lite"/>
    </source>
</evidence>
<feature type="compositionally biased region" description="Basic and acidic residues" evidence="1">
    <location>
        <begin position="153"/>
        <end position="162"/>
    </location>
</feature>
<dbReference type="InterPro" id="IPR004158">
    <property type="entry name" value="DUF247_pln"/>
</dbReference>
<accession>A0A7J0EBR4</accession>
<feature type="transmembrane region" description="Helical" evidence="2">
    <location>
        <begin position="475"/>
        <end position="499"/>
    </location>
</feature>
<evidence type="ECO:0000256" key="2">
    <source>
        <dbReference type="SAM" id="Phobius"/>
    </source>
</evidence>
<gene>
    <name evidence="3" type="ORF">Acr_03g0005260</name>
</gene>
<organism evidence="3 4">
    <name type="scientific">Actinidia rufa</name>
    <dbReference type="NCBI Taxonomy" id="165716"/>
    <lineage>
        <taxon>Eukaryota</taxon>
        <taxon>Viridiplantae</taxon>
        <taxon>Streptophyta</taxon>
        <taxon>Embryophyta</taxon>
        <taxon>Tracheophyta</taxon>
        <taxon>Spermatophyta</taxon>
        <taxon>Magnoliopsida</taxon>
        <taxon>eudicotyledons</taxon>
        <taxon>Gunneridae</taxon>
        <taxon>Pentapetalae</taxon>
        <taxon>asterids</taxon>
        <taxon>Ericales</taxon>
        <taxon>Actinidiaceae</taxon>
        <taxon>Actinidia</taxon>
    </lineage>
</organism>
<dbReference type="EMBL" id="BJWL01000003">
    <property type="protein sequence ID" value="GFY83752.1"/>
    <property type="molecule type" value="Genomic_DNA"/>
</dbReference>
<dbReference type="OrthoDB" id="591587at2759"/>
<dbReference type="Pfam" id="PF03140">
    <property type="entry name" value="DUF247"/>
    <property type="match status" value="1"/>
</dbReference>
<sequence length="500" mass="56579">MSQANGNEDDNLSLPEKILKKISERALKIDKSFPSACIYRVPEELRKLKESAYTPRLVSIGPLHSKDERLKSPMQDVKMSYVNLLLCQMTDGSQGRKVAVLEECIKAMKPWVEDAKKSYTEEVNNIDEEMLVVDGCFILELLYTYALINPKENTNEESKENTNETPNEDSSDPVFGSSLIRITVQHDLLLLENQLPFGVLEDLFHITVAKIPNRPLNYSLFDYVISYFSNMMSLDGKSTTSNTTNCSLPSERVLSTNCCLPSECVLSLFGNRMDSENKGVAAKKKSNKMYYHILHILHDHCLPLDPHKGEAYSELMPSASNLDYAGVKFAAGTGQNLFKVQFIEAQSCLWRCFHRARFEIPTLYLYDSTELFLRNLIAFEQCCPGVSSNFTSYAFLMDTLVNSAKDVEVLQKAGILRNYLGADQEASDLFNNLCKEVVLGEFYFAETCKQATKYSECCWPAFVAHVRREYLATPWTFIAFCVAFIAFGMGVAQFILSFLK</sequence>
<keyword evidence="4" id="KW-1185">Reference proteome</keyword>
<protein>
    <recommendedName>
        <fullName evidence="5">Transmembrane protein</fullName>
    </recommendedName>
</protein>
<name>A0A7J0EBR4_9ERIC</name>
<dbReference type="Proteomes" id="UP000585474">
    <property type="component" value="Unassembled WGS sequence"/>
</dbReference>
<dbReference type="AlphaFoldDB" id="A0A7J0EBR4"/>
<proteinExistence type="predicted"/>
<keyword evidence="2" id="KW-1133">Transmembrane helix</keyword>
<dbReference type="PANTHER" id="PTHR31170:SF25">
    <property type="entry name" value="BNAA09G04570D PROTEIN"/>
    <property type="match status" value="1"/>
</dbReference>
<reference evidence="3 4" key="1">
    <citation type="submission" date="2019-07" db="EMBL/GenBank/DDBJ databases">
        <title>De Novo Assembly of kiwifruit Actinidia rufa.</title>
        <authorList>
            <person name="Sugita-Konishi S."/>
            <person name="Sato K."/>
            <person name="Mori E."/>
            <person name="Abe Y."/>
            <person name="Kisaki G."/>
            <person name="Hamano K."/>
            <person name="Suezawa K."/>
            <person name="Otani M."/>
            <person name="Fukuda T."/>
            <person name="Manabe T."/>
            <person name="Gomi K."/>
            <person name="Tabuchi M."/>
            <person name="Akimitsu K."/>
            <person name="Kataoka I."/>
        </authorList>
    </citation>
    <scope>NUCLEOTIDE SEQUENCE [LARGE SCALE GENOMIC DNA]</scope>
    <source>
        <strain evidence="4">cv. Fuchu</strain>
    </source>
</reference>
<comment type="caution">
    <text evidence="3">The sequence shown here is derived from an EMBL/GenBank/DDBJ whole genome shotgun (WGS) entry which is preliminary data.</text>
</comment>
<evidence type="ECO:0000313" key="3">
    <source>
        <dbReference type="EMBL" id="GFY83752.1"/>
    </source>
</evidence>
<dbReference type="PANTHER" id="PTHR31170">
    <property type="entry name" value="BNAC04G53230D PROTEIN"/>
    <property type="match status" value="1"/>
</dbReference>
<evidence type="ECO:0008006" key="5">
    <source>
        <dbReference type="Google" id="ProtNLM"/>
    </source>
</evidence>
<keyword evidence="2" id="KW-0472">Membrane</keyword>
<feature type="region of interest" description="Disordered" evidence="1">
    <location>
        <begin position="153"/>
        <end position="173"/>
    </location>
</feature>
<keyword evidence="2" id="KW-0812">Transmembrane</keyword>
<evidence type="ECO:0000313" key="4">
    <source>
        <dbReference type="Proteomes" id="UP000585474"/>
    </source>
</evidence>